<comment type="similarity">
    <text evidence="7 14">Belongs to the CobU/CobP family.</text>
</comment>
<reference evidence="15 16" key="1">
    <citation type="submission" date="2019-08" db="EMBL/GenBank/DDBJ databases">
        <title>Microbe sample from Colwellia echini.</title>
        <authorList>
            <person name="Christiansen L."/>
            <person name="Pathiraja D."/>
            <person name="Schultz-Johansen M."/>
            <person name="Choi I.-G."/>
            <person name="Stougaard P."/>
        </authorList>
    </citation>
    <scope>NUCLEOTIDE SEQUENCE [LARGE SCALE GENOMIC DNA]</scope>
    <source>
        <strain evidence="15 16">A3</strain>
    </source>
</reference>
<keyword evidence="8 14" id="KW-0169">Cobalamin biosynthesis</keyword>
<dbReference type="InterPro" id="IPR027417">
    <property type="entry name" value="P-loop_NTPase"/>
</dbReference>
<evidence type="ECO:0000256" key="9">
    <source>
        <dbReference type="ARBA" id="ARBA00022679"/>
    </source>
</evidence>
<gene>
    <name evidence="15" type="primary">cobU</name>
    <name evidence="15" type="ORF">CWS31_005255</name>
</gene>
<dbReference type="PANTHER" id="PTHR34848:SF1">
    <property type="entry name" value="BIFUNCTIONAL ADENOSYLCOBALAMIN BIOSYNTHESIS PROTEIN COBU"/>
    <property type="match status" value="1"/>
</dbReference>
<dbReference type="EMBL" id="PJAI02000004">
    <property type="protein sequence ID" value="TYK66365.1"/>
    <property type="molecule type" value="Genomic_DNA"/>
</dbReference>
<evidence type="ECO:0000256" key="2">
    <source>
        <dbReference type="ARBA" id="ARBA00000711"/>
    </source>
</evidence>
<evidence type="ECO:0000256" key="8">
    <source>
        <dbReference type="ARBA" id="ARBA00022573"/>
    </source>
</evidence>
<evidence type="ECO:0000256" key="3">
    <source>
        <dbReference type="ARBA" id="ARBA00001522"/>
    </source>
</evidence>
<organism evidence="15 16">
    <name type="scientific">Colwellia echini</name>
    <dbReference type="NCBI Taxonomy" id="1982103"/>
    <lineage>
        <taxon>Bacteria</taxon>
        <taxon>Pseudomonadati</taxon>
        <taxon>Pseudomonadota</taxon>
        <taxon>Gammaproteobacteria</taxon>
        <taxon>Alteromonadales</taxon>
        <taxon>Colwelliaceae</taxon>
        <taxon>Colwellia</taxon>
    </lineage>
</organism>
<keyword evidence="11 14" id="KW-0418">Kinase</keyword>
<comment type="catalytic activity">
    <reaction evidence="1 14">
        <text>adenosylcob(III)inamide + ATP = adenosylcob(III)inamide phosphate + ADP + H(+)</text>
        <dbReference type="Rhea" id="RHEA:15769"/>
        <dbReference type="ChEBI" id="CHEBI:2480"/>
        <dbReference type="ChEBI" id="CHEBI:15378"/>
        <dbReference type="ChEBI" id="CHEBI:30616"/>
        <dbReference type="ChEBI" id="CHEBI:58502"/>
        <dbReference type="ChEBI" id="CHEBI:456216"/>
        <dbReference type="EC" id="2.7.1.156"/>
    </reaction>
</comment>
<keyword evidence="15" id="KW-0548">Nucleotidyltransferase</keyword>
<dbReference type="Gene3D" id="3.40.50.300">
    <property type="entry name" value="P-loop containing nucleotide triphosphate hydrolases"/>
    <property type="match status" value="1"/>
</dbReference>
<keyword evidence="10 14" id="KW-0547">Nucleotide-binding</keyword>
<dbReference type="CDD" id="cd00544">
    <property type="entry name" value="CobU"/>
    <property type="match status" value="1"/>
</dbReference>
<accession>A0ABY3MYQ8</accession>
<comment type="pathway">
    <text evidence="5 14">Cofactor biosynthesis; adenosylcobalamin biosynthesis; adenosylcobalamin from cob(II)yrinate a,c-diamide: step 6/7.</text>
</comment>
<dbReference type="SUPFAM" id="SSF52540">
    <property type="entry name" value="P-loop containing nucleoside triphosphate hydrolases"/>
    <property type="match status" value="1"/>
</dbReference>
<dbReference type="Pfam" id="PF02283">
    <property type="entry name" value="CobU"/>
    <property type="match status" value="1"/>
</dbReference>
<dbReference type="EC" id="2.7.1.156" evidence="14"/>
<dbReference type="EC" id="2.7.7.62" evidence="14"/>
<comment type="pathway">
    <text evidence="6 14">Cofactor biosynthesis; adenosylcobalamin biosynthesis; adenosylcobalamin from cob(II)yrinate a,c-diamide: step 5/7.</text>
</comment>
<evidence type="ECO:0000256" key="12">
    <source>
        <dbReference type="ARBA" id="ARBA00022840"/>
    </source>
</evidence>
<keyword evidence="16" id="KW-1185">Reference proteome</keyword>
<evidence type="ECO:0000256" key="4">
    <source>
        <dbReference type="ARBA" id="ARBA00003889"/>
    </source>
</evidence>
<comment type="catalytic activity">
    <reaction evidence="3">
        <text>adenosylcob(III)inamide + GTP = adenosylcob(III)inamide phosphate + GDP + H(+)</text>
        <dbReference type="Rhea" id="RHEA:15765"/>
        <dbReference type="ChEBI" id="CHEBI:2480"/>
        <dbReference type="ChEBI" id="CHEBI:15378"/>
        <dbReference type="ChEBI" id="CHEBI:37565"/>
        <dbReference type="ChEBI" id="CHEBI:58189"/>
        <dbReference type="ChEBI" id="CHEBI:58502"/>
        <dbReference type="EC" id="2.7.1.156"/>
    </reaction>
</comment>
<evidence type="ECO:0000256" key="14">
    <source>
        <dbReference type="PIRNR" id="PIRNR006135"/>
    </source>
</evidence>
<keyword evidence="9 14" id="KW-0808">Transferase</keyword>
<dbReference type="GO" id="GO:0008820">
    <property type="term" value="F:cobinamide phosphate guanylyltransferase activity"/>
    <property type="evidence" value="ECO:0007669"/>
    <property type="project" value="UniProtKB-EC"/>
</dbReference>
<evidence type="ECO:0000313" key="16">
    <source>
        <dbReference type="Proteomes" id="UP000815846"/>
    </source>
</evidence>
<evidence type="ECO:0000256" key="13">
    <source>
        <dbReference type="ARBA" id="ARBA00023134"/>
    </source>
</evidence>
<evidence type="ECO:0000256" key="1">
    <source>
        <dbReference type="ARBA" id="ARBA00000312"/>
    </source>
</evidence>
<dbReference type="PANTHER" id="PTHR34848">
    <property type="match status" value="1"/>
</dbReference>
<name>A0ABY3MYQ8_9GAMM</name>
<dbReference type="RefSeq" id="WP_101345131.1">
    <property type="nucleotide sequence ID" value="NZ_PJAI02000004.1"/>
</dbReference>
<comment type="catalytic activity">
    <reaction evidence="2 14">
        <text>adenosylcob(III)inamide phosphate + GTP + H(+) = adenosylcob(III)inamide-GDP + diphosphate</text>
        <dbReference type="Rhea" id="RHEA:22712"/>
        <dbReference type="ChEBI" id="CHEBI:15378"/>
        <dbReference type="ChEBI" id="CHEBI:33019"/>
        <dbReference type="ChEBI" id="CHEBI:37565"/>
        <dbReference type="ChEBI" id="CHEBI:58502"/>
        <dbReference type="ChEBI" id="CHEBI:60487"/>
        <dbReference type="EC" id="2.7.7.62"/>
    </reaction>
</comment>
<evidence type="ECO:0000256" key="11">
    <source>
        <dbReference type="ARBA" id="ARBA00022777"/>
    </source>
</evidence>
<evidence type="ECO:0000256" key="7">
    <source>
        <dbReference type="ARBA" id="ARBA00007490"/>
    </source>
</evidence>
<evidence type="ECO:0000313" key="15">
    <source>
        <dbReference type="EMBL" id="TYK66365.1"/>
    </source>
</evidence>
<protein>
    <recommendedName>
        <fullName evidence="14">Bifunctional adenosylcobalamin biosynthesis protein</fullName>
        <ecNumber evidence="14">2.7.1.156</ecNumber>
        <ecNumber evidence="14">2.7.7.62</ecNumber>
    </recommendedName>
</protein>
<dbReference type="Proteomes" id="UP000815846">
    <property type="component" value="Unassembled WGS sequence"/>
</dbReference>
<comment type="caution">
    <text evidence="15">The sequence shown here is derived from an EMBL/GenBank/DDBJ whole genome shotgun (WGS) entry which is preliminary data.</text>
</comment>
<dbReference type="PIRSF" id="PIRSF006135">
    <property type="entry name" value="CobU"/>
    <property type="match status" value="1"/>
</dbReference>
<sequence length="190" mass="21050">MIHFVLGGARSGKSRFAEQQVLSLSANSTELPIYLATATSIDGEMDSRINKHQLDRGEHWQLIECPLALSEKLSLLDNELNNNPKRVYLLDCLTLWLNNQLYAVENLNNEAQTQHLQTEIDKLILSLTAFKSDIVIVSNEIGLGVIPMGKSTRLYVDYCGWLNQKVAAIADQVTLVTAGIPLTIKSISAN</sequence>
<evidence type="ECO:0000256" key="6">
    <source>
        <dbReference type="ARBA" id="ARBA00005159"/>
    </source>
</evidence>
<keyword evidence="12 14" id="KW-0067">ATP-binding</keyword>
<dbReference type="InterPro" id="IPR003203">
    <property type="entry name" value="CobU/CobP"/>
</dbReference>
<dbReference type="GO" id="GO:0043752">
    <property type="term" value="F:adenosylcobinamide kinase activity"/>
    <property type="evidence" value="ECO:0007669"/>
    <property type="project" value="UniProtKB-EC"/>
</dbReference>
<keyword evidence="13 14" id="KW-0342">GTP-binding</keyword>
<proteinExistence type="inferred from homology"/>
<comment type="function">
    <text evidence="4 14">Catalyzes ATP-dependent phosphorylation of adenosylcobinamide and addition of GMP to adenosylcobinamide phosphate.</text>
</comment>
<dbReference type="NCBIfam" id="NF004469">
    <property type="entry name" value="PRK05800.1"/>
    <property type="match status" value="1"/>
</dbReference>
<evidence type="ECO:0000256" key="5">
    <source>
        <dbReference type="ARBA" id="ARBA00004692"/>
    </source>
</evidence>
<evidence type="ECO:0000256" key="10">
    <source>
        <dbReference type="ARBA" id="ARBA00022741"/>
    </source>
</evidence>